<name>A0A0E9PJJ7_ANGAN</name>
<sequence>MCTKLLENNKNCF</sequence>
<reference evidence="1" key="1">
    <citation type="submission" date="2014-11" db="EMBL/GenBank/DDBJ databases">
        <authorList>
            <person name="Amaro Gonzalez C."/>
        </authorList>
    </citation>
    <scope>NUCLEOTIDE SEQUENCE</scope>
</reference>
<proteinExistence type="predicted"/>
<protein>
    <submittedName>
        <fullName evidence="1">Uncharacterized protein</fullName>
    </submittedName>
</protein>
<accession>A0A0E9PJJ7</accession>
<organism evidence="1">
    <name type="scientific">Anguilla anguilla</name>
    <name type="common">European freshwater eel</name>
    <name type="synonym">Muraena anguilla</name>
    <dbReference type="NCBI Taxonomy" id="7936"/>
    <lineage>
        <taxon>Eukaryota</taxon>
        <taxon>Metazoa</taxon>
        <taxon>Chordata</taxon>
        <taxon>Craniata</taxon>
        <taxon>Vertebrata</taxon>
        <taxon>Euteleostomi</taxon>
        <taxon>Actinopterygii</taxon>
        <taxon>Neopterygii</taxon>
        <taxon>Teleostei</taxon>
        <taxon>Anguilliformes</taxon>
        <taxon>Anguillidae</taxon>
        <taxon>Anguilla</taxon>
    </lineage>
</organism>
<reference evidence="1" key="2">
    <citation type="journal article" date="2015" name="Fish Shellfish Immunol.">
        <title>Early steps in the European eel (Anguilla anguilla)-Vibrio vulnificus interaction in the gills: Role of the RtxA13 toxin.</title>
        <authorList>
            <person name="Callol A."/>
            <person name="Pajuelo D."/>
            <person name="Ebbesson L."/>
            <person name="Teles M."/>
            <person name="MacKenzie S."/>
            <person name="Amaro C."/>
        </authorList>
    </citation>
    <scope>NUCLEOTIDE SEQUENCE</scope>
</reference>
<dbReference type="EMBL" id="GBXM01104115">
    <property type="protein sequence ID" value="JAH04462.1"/>
    <property type="molecule type" value="Transcribed_RNA"/>
</dbReference>
<evidence type="ECO:0000313" key="1">
    <source>
        <dbReference type="EMBL" id="JAH04462.1"/>
    </source>
</evidence>